<sequence>MSDPAAREDLTKRQLPSMTLANGMESLPSAAQARTASTSDDSSTRFQVSGVAVVTGGLGTIALTVVRALLQHGLTGLMLLDLDVTSESAMSKIDDLRKVFKGRKIEAASVDVTDEEAVGQIMASTVEKLGGLDYLVCFAGIVNCTHAIDLSPKVFRKLLDVNTTGSFICAQAAAREMVKANTGGRIIFVASISAHRVNYPQPQVAYNTSKGALLMLKSSLAAEWARYGITVNSISPGYMDTILNEGEGLADARRSWAERNPSGRMGMPEELSGMVVLLCSKAGSYINGSDMVVDGGGIPITKGNIYDKNINGYAEAEPSRKSDNSTYVCLHAKSDSTSDRASTKVPPKPNPSQTPTSALFITQTPKAMSSRSIFGILLIGLIASFVYERINLIQTFYQNAPSRITKVNNIGRYEIKFEDQIRSCEDILLIEEYHLAILACDPGRERYNTVMGVFAGNATDNAEIWAYDYTITDGPEAESLKRIKLAGFPHASDFHTLGMAFDLETSNLFVVSHAVAGSRIELFNLDIGSLTASYIQTIQHPSINAPNSIASINGQEFYVTNDHYITKKQSFLLSNLETYLGTPTGTVVHVNLKDSDIDVKVVAWVPFANGIEILNSSTVAVASSSRAAIYMFNTPDATTFKETSRIKLPFLPDNLSGSGGKLMIAGHGNMPALAKFTLSRRFCNDPFEYERADPTVKESCVKLQAVSWVSEWSESEGLKHLYVDTEYPSSSTAVKDAGKGVGIISGLYAKGILIWRDEK</sequence>
<evidence type="ECO:0000256" key="5">
    <source>
        <dbReference type="PIRSR" id="PIRSR602640-2"/>
    </source>
</evidence>
<evidence type="ECO:0000256" key="1">
    <source>
        <dbReference type="ARBA" id="ARBA00006484"/>
    </source>
</evidence>
<dbReference type="PANTHER" id="PTHR42760">
    <property type="entry name" value="SHORT-CHAIN DEHYDROGENASES/REDUCTASES FAMILY MEMBER"/>
    <property type="match status" value="1"/>
</dbReference>
<keyword evidence="8" id="KW-0812">Transmembrane</keyword>
<keyword evidence="3" id="KW-0560">Oxidoreductase</keyword>
<dbReference type="PROSITE" id="PS00061">
    <property type="entry name" value="ADH_SHORT"/>
    <property type="match status" value="1"/>
</dbReference>
<dbReference type="InterPro" id="IPR020904">
    <property type="entry name" value="Sc_DH/Rdtase_CS"/>
</dbReference>
<keyword evidence="8" id="KW-1133">Transmembrane helix</keyword>
<evidence type="ECO:0000256" key="7">
    <source>
        <dbReference type="SAM" id="MobiDB-lite"/>
    </source>
</evidence>
<feature type="binding site" evidence="5">
    <location>
        <position position="497"/>
    </location>
    <ligand>
        <name>Ca(2+)</name>
        <dbReference type="ChEBI" id="CHEBI:29108"/>
        <label>1</label>
        <note>catalytic</note>
    </ligand>
</feature>
<feature type="region of interest" description="Disordered" evidence="7">
    <location>
        <begin position="1"/>
        <end position="21"/>
    </location>
</feature>
<dbReference type="SUPFAM" id="SSF51735">
    <property type="entry name" value="NAD(P)-binding Rossmann-fold domains"/>
    <property type="match status" value="1"/>
</dbReference>
<dbReference type="CDD" id="cd05233">
    <property type="entry name" value="SDR_c"/>
    <property type="match status" value="1"/>
</dbReference>
<dbReference type="InterPro" id="IPR036291">
    <property type="entry name" value="NAD(P)-bd_dom_sf"/>
</dbReference>
<dbReference type="OrthoDB" id="5307922at2759"/>
<keyword evidence="5" id="KW-0106">Calcium</keyword>
<dbReference type="GO" id="GO:0004064">
    <property type="term" value="F:arylesterase activity"/>
    <property type="evidence" value="ECO:0007669"/>
    <property type="project" value="InterPro"/>
</dbReference>
<dbReference type="FunFam" id="3.40.50.720:FF:000084">
    <property type="entry name" value="Short-chain dehydrogenase reductase"/>
    <property type="match status" value="1"/>
</dbReference>
<keyword evidence="2" id="KW-0521">NADP</keyword>
<name>A0A8H5YER6_9HYPO</name>
<evidence type="ECO:0000313" key="10">
    <source>
        <dbReference type="Proteomes" id="UP000544331"/>
    </source>
</evidence>
<dbReference type="Pfam" id="PF13561">
    <property type="entry name" value="adh_short_C2"/>
    <property type="match status" value="1"/>
</dbReference>
<feature type="active site" description="Proton acceptor" evidence="4">
    <location>
        <position position="495"/>
    </location>
</feature>
<feature type="transmembrane region" description="Helical" evidence="8">
    <location>
        <begin position="48"/>
        <end position="70"/>
    </location>
</feature>
<proteinExistence type="inferred from homology"/>
<comment type="similarity">
    <text evidence="1">Belongs to the short-chain dehydrogenases/reductases (SDR) family.</text>
</comment>
<dbReference type="Pfam" id="PF01731">
    <property type="entry name" value="Arylesterase"/>
    <property type="match status" value="1"/>
</dbReference>
<feature type="glycosylation site" description="N-linked (GlcNAc...) asparagine" evidence="6">
    <location>
        <position position="654"/>
    </location>
</feature>
<dbReference type="EMBL" id="JAAOAN010000349">
    <property type="protein sequence ID" value="KAF5709945.1"/>
    <property type="molecule type" value="Genomic_DNA"/>
</dbReference>
<dbReference type="Gene3D" id="3.40.50.720">
    <property type="entry name" value="NAD(P)-binding Rossmann-like Domain"/>
    <property type="match status" value="1"/>
</dbReference>
<accession>A0A8H5YER6</accession>
<dbReference type="AlphaFoldDB" id="A0A8H5YER6"/>
<protein>
    <submittedName>
        <fullName evidence="9">Serum paraoxonase lactonase 3</fullName>
    </submittedName>
</protein>
<comment type="caution">
    <text evidence="9">The sequence shown here is derived from an EMBL/GenBank/DDBJ whole genome shotgun (WGS) entry which is preliminary data.</text>
</comment>
<dbReference type="Gene3D" id="2.120.10.30">
    <property type="entry name" value="TolB, C-terminal domain"/>
    <property type="match status" value="1"/>
</dbReference>
<feature type="region of interest" description="Disordered" evidence="7">
    <location>
        <begin position="334"/>
        <end position="357"/>
    </location>
</feature>
<feature type="binding site" evidence="5">
    <location>
        <position position="654"/>
    </location>
    <ligand>
        <name>Ca(2+)</name>
        <dbReference type="ChEBI" id="CHEBI:29108"/>
        <label>1</label>
        <note>catalytic</note>
    </ligand>
</feature>
<dbReference type="PRINTS" id="PR00081">
    <property type="entry name" value="GDHRDH"/>
</dbReference>
<evidence type="ECO:0000313" key="9">
    <source>
        <dbReference type="EMBL" id="KAF5709945.1"/>
    </source>
</evidence>
<evidence type="ECO:0000256" key="2">
    <source>
        <dbReference type="ARBA" id="ARBA00022857"/>
    </source>
</evidence>
<gene>
    <name evidence="9" type="ORF">FMUND_9789</name>
</gene>
<keyword evidence="10" id="KW-1185">Reference proteome</keyword>
<dbReference type="InterPro" id="IPR011042">
    <property type="entry name" value="6-blade_b-propeller_TolB-like"/>
</dbReference>
<dbReference type="GO" id="GO:0016616">
    <property type="term" value="F:oxidoreductase activity, acting on the CH-OH group of donors, NAD or NADP as acceptor"/>
    <property type="evidence" value="ECO:0007669"/>
    <property type="project" value="TreeGrafter"/>
</dbReference>
<feature type="compositionally biased region" description="Basic and acidic residues" evidence="7">
    <location>
        <begin position="1"/>
        <end position="12"/>
    </location>
</feature>
<dbReference type="PANTHER" id="PTHR42760:SF115">
    <property type="entry name" value="3-OXOACYL-[ACYL-CARRIER-PROTEIN] REDUCTASE FABG"/>
    <property type="match status" value="1"/>
</dbReference>
<organism evidence="9 10">
    <name type="scientific">Fusarium mundagurra</name>
    <dbReference type="NCBI Taxonomy" id="1567541"/>
    <lineage>
        <taxon>Eukaryota</taxon>
        <taxon>Fungi</taxon>
        <taxon>Dikarya</taxon>
        <taxon>Ascomycota</taxon>
        <taxon>Pezizomycotina</taxon>
        <taxon>Sordariomycetes</taxon>
        <taxon>Hypocreomycetidae</taxon>
        <taxon>Hypocreales</taxon>
        <taxon>Nectriaceae</taxon>
        <taxon>Fusarium</taxon>
        <taxon>Fusarium fujikuroi species complex</taxon>
    </lineage>
</organism>
<reference evidence="9 10" key="1">
    <citation type="submission" date="2020-05" db="EMBL/GenBank/DDBJ databases">
        <title>Identification and distribution of gene clusters putatively required for synthesis of sphingolipid metabolism inhibitors in phylogenetically diverse species of the filamentous fungus Fusarium.</title>
        <authorList>
            <person name="Kim H.-S."/>
            <person name="Busman M."/>
            <person name="Brown D.W."/>
            <person name="Divon H."/>
            <person name="Uhlig S."/>
            <person name="Proctor R.H."/>
        </authorList>
    </citation>
    <scope>NUCLEOTIDE SEQUENCE [LARGE SCALE GENOMIC DNA]</scope>
    <source>
        <strain evidence="9 10">NRRL 66235</strain>
    </source>
</reference>
<feature type="binding site" evidence="5">
    <location>
        <position position="547"/>
    </location>
    <ligand>
        <name>Ca(2+)</name>
        <dbReference type="ChEBI" id="CHEBI:29108"/>
        <label>1</label>
        <note>catalytic</note>
    </ligand>
</feature>
<feature type="binding site" evidence="5">
    <location>
        <position position="653"/>
    </location>
    <ligand>
        <name>Ca(2+)</name>
        <dbReference type="ChEBI" id="CHEBI:29108"/>
        <label>1</label>
        <note>catalytic</note>
    </ligand>
</feature>
<keyword evidence="8" id="KW-0472">Membrane</keyword>
<evidence type="ECO:0000256" key="8">
    <source>
        <dbReference type="SAM" id="Phobius"/>
    </source>
</evidence>
<evidence type="ECO:0000256" key="3">
    <source>
        <dbReference type="ARBA" id="ARBA00023002"/>
    </source>
</evidence>
<dbReference type="InterPro" id="IPR002640">
    <property type="entry name" value="Arylesterase"/>
</dbReference>
<dbReference type="Proteomes" id="UP000544331">
    <property type="component" value="Unassembled WGS sequence"/>
</dbReference>
<evidence type="ECO:0000256" key="6">
    <source>
        <dbReference type="PIRSR" id="PIRSR602640-4"/>
    </source>
</evidence>
<feature type="binding site" evidence="5">
    <location>
        <position position="609"/>
    </location>
    <ligand>
        <name>Ca(2+)</name>
        <dbReference type="ChEBI" id="CHEBI:29108"/>
        <label>1</label>
        <note>catalytic</note>
    </ligand>
</feature>
<dbReference type="GO" id="GO:0046872">
    <property type="term" value="F:metal ion binding"/>
    <property type="evidence" value="ECO:0007669"/>
    <property type="project" value="UniProtKB-KW"/>
</dbReference>
<feature type="binding site" evidence="5">
    <location>
        <position position="426"/>
    </location>
    <ligand>
        <name>Ca(2+)</name>
        <dbReference type="ChEBI" id="CHEBI:29108"/>
        <label>1</label>
        <note>catalytic</note>
    </ligand>
</feature>
<keyword evidence="5" id="KW-0479">Metal-binding</keyword>
<dbReference type="InterPro" id="IPR002347">
    <property type="entry name" value="SDR_fam"/>
</dbReference>
<keyword evidence="6" id="KW-0325">Glycoprotein</keyword>
<comment type="cofactor">
    <cofactor evidence="5">
        <name>Ca(2+)</name>
        <dbReference type="ChEBI" id="CHEBI:29108"/>
    </cofactor>
    <text evidence="5">Binds 2 calcium ions per subunit.</text>
</comment>
<comment type="PTM">
    <text evidence="6">Glycosylated.</text>
</comment>
<evidence type="ECO:0000256" key="4">
    <source>
        <dbReference type="PIRSR" id="PIRSR602640-1"/>
    </source>
</evidence>
<dbReference type="SUPFAM" id="SSF63829">
    <property type="entry name" value="Calcium-dependent phosphotriesterase"/>
    <property type="match status" value="1"/>
</dbReference>